<keyword evidence="9" id="KW-1185">Reference proteome</keyword>
<dbReference type="PANTHER" id="PTHR47947">
    <property type="entry name" value="CYTOCHROME P450 82C3-RELATED"/>
    <property type="match status" value="1"/>
</dbReference>
<dbReference type="GO" id="GO:0004497">
    <property type="term" value="F:monooxygenase activity"/>
    <property type="evidence" value="ECO:0007669"/>
    <property type="project" value="UniProtKB-KW"/>
</dbReference>
<evidence type="ECO:0000256" key="2">
    <source>
        <dbReference type="ARBA" id="ARBA00022723"/>
    </source>
</evidence>
<evidence type="ECO:0000256" key="3">
    <source>
        <dbReference type="ARBA" id="ARBA00023002"/>
    </source>
</evidence>
<dbReference type="Proteomes" id="UP000237000">
    <property type="component" value="Unassembled WGS sequence"/>
</dbReference>
<evidence type="ECO:0000256" key="1">
    <source>
        <dbReference type="ARBA" id="ARBA00022617"/>
    </source>
</evidence>
<keyword evidence="1 6" id="KW-0349">Heme</keyword>
<dbReference type="GO" id="GO:0005506">
    <property type="term" value="F:iron ion binding"/>
    <property type="evidence" value="ECO:0007669"/>
    <property type="project" value="InterPro"/>
</dbReference>
<comment type="caution">
    <text evidence="8">The sequence shown here is derived from an EMBL/GenBank/DDBJ whole genome shotgun (WGS) entry which is preliminary data.</text>
</comment>
<dbReference type="PRINTS" id="PR00385">
    <property type="entry name" value="P450"/>
</dbReference>
<evidence type="ECO:0000256" key="7">
    <source>
        <dbReference type="RuleBase" id="RU000461"/>
    </source>
</evidence>
<dbReference type="SUPFAM" id="SSF48264">
    <property type="entry name" value="Cytochrome P450"/>
    <property type="match status" value="1"/>
</dbReference>
<evidence type="ECO:0000256" key="5">
    <source>
        <dbReference type="ARBA" id="ARBA00023033"/>
    </source>
</evidence>
<organism evidence="8 9">
    <name type="scientific">Trema orientale</name>
    <name type="common">Charcoal tree</name>
    <name type="synonym">Celtis orientalis</name>
    <dbReference type="NCBI Taxonomy" id="63057"/>
    <lineage>
        <taxon>Eukaryota</taxon>
        <taxon>Viridiplantae</taxon>
        <taxon>Streptophyta</taxon>
        <taxon>Embryophyta</taxon>
        <taxon>Tracheophyta</taxon>
        <taxon>Spermatophyta</taxon>
        <taxon>Magnoliopsida</taxon>
        <taxon>eudicotyledons</taxon>
        <taxon>Gunneridae</taxon>
        <taxon>Pentapetalae</taxon>
        <taxon>rosids</taxon>
        <taxon>fabids</taxon>
        <taxon>Rosales</taxon>
        <taxon>Cannabaceae</taxon>
        <taxon>Trema</taxon>
    </lineage>
</organism>
<dbReference type="AlphaFoldDB" id="A0A2P5EGR4"/>
<proteinExistence type="inferred from homology"/>
<keyword evidence="5 7" id="KW-0503">Monooxygenase</keyword>
<accession>A0A2P5EGR4</accession>
<dbReference type="STRING" id="63057.A0A2P5EGR4"/>
<dbReference type="InterPro" id="IPR001128">
    <property type="entry name" value="Cyt_P450"/>
</dbReference>
<dbReference type="PANTHER" id="PTHR47947:SF20">
    <property type="entry name" value="CYTOCHROME P450 FAMILY PROTEIN"/>
    <property type="match status" value="1"/>
</dbReference>
<dbReference type="InterPro" id="IPR036396">
    <property type="entry name" value="Cyt_P450_sf"/>
</dbReference>
<comment type="similarity">
    <text evidence="7">Belongs to the cytochrome P450 family.</text>
</comment>
<dbReference type="OrthoDB" id="2789670at2759"/>
<dbReference type="PRINTS" id="PR00463">
    <property type="entry name" value="EP450I"/>
</dbReference>
<evidence type="ECO:0000256" key="4">
    <source>
        <dbReference type="ARBA" id="ARBA00023004"/>
    </source>
</evidence>
<dbReference type="EMBL" id="JXTC01000158">
    <property type="protein sequence ID" value="PON84718.1"/>
    <property type="molecule type" value="Genomic_DNA"/>
</dbReference>
<dbReference type="InParanoid" id="A0A2P5EGR4"/>
<feature type="binding site" description="axial binding residue" evidence="6">
    <location>
        <position position="166"/>
    </location>
    <ligand>
        <name>heme</name>
        <dbReference type="ChEBI" id="CHEBI:30413"/>
    </ligand>
    <ligandPart>
        <name>Fe</name>
        <dbReference type="ChEBI" id="CHEBI:18248"/>
    </ligandPart>
</feature>
<keyword evidence="3 7" id="KW-0560">Oxidoreductase</keyword>
<keyword evidence="2 6" id="KW-0479">Metal-binding</keyword>
<sequence>MGWPVLALLARSDPADLRAEQPAGPPILTPLAGTDTSAITIEWAMALLLNHPNAMQKVWVEIDSNVGRDCLVDDSDLPKLNYLQNVINQTIRLFPSVLVILPHESTHDCTISGFDIPKGTMLLVNAWTIHRGHKLWEDSTSFIPERFGEGNEGYKLLPFGGGRRVCLGAVLGRRVVGLVLGSLIQSFEWGRIGPEAVDLAKGPGLTMPKAQPLEAMCKPRQAMIHILDNLC</sequence>
<keyword evidence="4 6" id="KW-0408">Iron</keyword>
<comment type="cofactor">
    <cofactor evidence="6">
        <name>heme</name>
        <dbReference type="ChEBI" id="CHEBI:30413"/>
    </cofactor>
</comment>
<dbReference type="GO" id="GO:0020037">
    <property type="term" value="F:heme binding"/>
    <property type="evidence" value="ECO:0007669"/>
    <property type="project" value="InterPro"/>
</dbReference>
<protein>
    <submittedName>
        <fullName evidence="8">Cytochrome P450, E-class, group I</fullName>
    </submittedName>
</protein>
<name>A0A2P5EGR4_TREOI</name>
<dbReference type="PROSITE" id="PS00086">
    <property type="entry name" value="CYTOCHROME_P450"/>
    <property type="match status" value="1"/>
</dbReference>
<evidence type="ECO:0000313" key="9">
    <source>
        <dbReference type="Proteomes" id="UP000237000"/>
    </source>
</evidence>
<evidence type="ECO:0000313" key="8">
    <source>
        <dbReference type="EMBL" id="PON84718.1"/>
    </source>
</evidence>
<dbReference type="Gene3D" id="1.10.630.10">
    <property type="entry name" value="Cytochrome P450"/>
    <property type="match status" value="1"/>
</dbReference>
<dbReference type="InterPro" id="IPR002401">
    <property type="entry name" value="Cyt_P450_E_grp-I"/>
</dbReference>
<reference evidence="9" key="1">
    <citation type="submission" date="2016-06" db="EMBL/GenBank/DDBJ databases">
        <title>Parallel loss of symbiosis genes in relatives of nitrogen-fixing non-legume Parasponia.</title>
        <authorList>
            <person name="Van Velzen R."/>
            <person name="Holmer R."/>
            <person name="Bu F."/>
            <person name="Rutten L."/>
            <person name="Van Zeijl A."/>
            <person name="Liu W."/>
            <person name="Santuari L."/>
            <person name="Cao Q."/>
            <person name="Sharma T."/>
            <person name="Shen D."/>
            <person name="Roswanjaya Y."/>
            <person name="Wardhani T."/>
            <person name="Kalhor M.S."/>
            <person name="Jansen J."/>
            <person name="Van den Hoogen J."/>
            <person name="Gungor B."/>
            <person name="Hartog M."/>
            <person name="Hontelez J."/>
            <person name="Verver J."/>
            <person name="Yang W.-C."/>
            <person name="Schijlen E."/>
            <person name="Repin R."/>
            <person name="Schilthuizen M."/>
            <person name="Schranz E."/>
            <person name="Heidstra R."/>
            <person name="Miyata K."/>
            <person name="Fedorova E."/>
            <person name="Kohlen W."/>
            <person name="Bisseling T."/>
            <person name="Smit S."/>
            <person name="Geurts R."/>
        </authorList>
    </citation>
    <scope>NUCLEOTIDE SEQUENCE [LARGE SCALE GENOMIC DNA]</scope>
    <source>
        <strain evidence="9">cv. RG33-2</strain>
    </source>
</reference>
<dbReference type="InterPro" id="IPR050651">
    <property type="entry name" value="Plant_Cytochrome_P450_Monoox"/>
</dbReference>
<evidence type="ECO:0000256" key="6">
    <source>
        <dbReference type="PIRSR" id="PIRSR602401-1"/>
    </source>
</evidence>
<dbReference type="InterPro" id="IPR017972">
    <property type="entry name" value="Cyt_P450_CS"/>
</dbReference>
<dbReference type="Pfam" id="PF00067">
    <property type="entry name" value="p450"/>
    <property type="match status" value="1"/>
</dbReference>
<gene>
    <name evidence="8" type="ORF">TorRG33x02_195450</name>
</gene>
<dbReference type="GO" id="GO:0016705">
    <property type="term" value="F:oxidoreductase activity, acting on paired donors, with incorporation or reduction of molecular oxygen"/>
    <property type="evidence" value="ECO:0007669"/>
    <property type="project" value="InterPro"/>
</dbReference>